<dbReference type="PROSITE" id="PS00455">
    <property type="entry name" value="AMP_BINDING"/>
    <property type="match status" value="1"/>
</dbReference>
<comment type="similarity">
    <text evidence="2">Belongs to the ATP-dependent AMP-binding enzyme family.</text>
</comment>
<dbReference type="Gene3D" id="3.40.50.12780">
    <property type="entry name" value="N-terminal domain of ligase-like"/>
    <property type="match status" value="1"/>
</dbReference>
<feature type="domain" description="AMP-dependent synthetase/ligase" evidence="5">
    <location>
        <begin position="35"/>
        <end position="410"/>
    </location>
</feature>
<evidence type="ECO:0000256" key="2">
    <source>
        <dbReference type="ARBA" id="ARBA00006432"/>
    </source>
</evidence>
<keyword evidence="3" id="KW-0436">Ligase</keyword>
<accession>A0AAR5P3M7</accession>
<dbReference type="InterPro" id="IPR025110">
    <property type="entry name" value="AMP-bd_C"/>
</dbReference>
<reference evidence="8" key="1">
    <citation type="journal article" date="2013" name="Genome Biol.">
        <title>Draft genome of the mountain pine beetle, Dendroctonus ponderosae Hopkins, a major forest pest.</title>
        <authorList>
            <person name="Keeling C.I."/>
            <person name="Yuen M.M."/>
            <person name="Liao N.Y."/>
            <person name="Docking T.R."/>
            <person name="Chan S.K."/>
            <person name="Taylor G.A."/>
            <person name="Palmquist D.L."/>
            <person name="Jackman S.D."/>
            <person name="Nguyen A."/>
            <person name="Li M."/>
            <person name="Henderson H."/>
            <person name="Janes J.K."/>
            <person name="Zhao Y."/>
            <person name="Pandoh P."/>
            <person name="Moore R."/>
            <person name="Sperling F.A."/>
            <person name="Huber D.P."/>
            <person name="Birol I."/>
            <person name="Jones S.J."/>
            <person name="Bohlmann J."/>
        </authorList>
    </citation>
    <scope>NUCLEOTIDE SEQUENCE</scope>
</reference>
<keyword evidence="8" id="KW-1185">Reference proteome</keyword>
<proteinExistence type="inferred from homology"/>
<dbReference type="InterPro" id="IPR000873">
    <property type="entry name" value="AMP-dep_synth/lig_dom"/>
</dbReference>
<evidence type="ECO:0000313" key="8">
    <source>
        <dbReference type="Proteomes" id="UP000019118"/>
    </source>
</evidence>
<evidence type="ECO:0000256" key="1">
    <source>
        <dbReference type="ARBA" id="ARBA00004275"/>
    </source>
</evidence>
<dbReference type="EnsemblMetazoa" id="XM_019899913.1">
    <property type="protein sequence ID" value="XP_019755472.1"/>
    <property type="gene ID" value="LOC109534303"/>
</dbReference>
<dbReference type="SUPFAM" id="SSF56801">
    <property type="entry name" value="Acetyl-CoA synthetase-like"/>
    <property type="match status" value="1"/>
</dbReference>
<dbReference type="Pfam" id="PF00501">
    <property type="entry name" value="AMP-binding"/>
    <property type="match status" value="1"/>
</dbReference>
<dbReference type="GO" id="GO:0016405">
    <property type="term" value="F:CoA-ligase activity"/>
    <property type="evidence" value="ECO:0007669"/>
    <property type="project" value="TreeGrafter"/>
</dbReference>
<feature type="domain" description="AMP-binding enzyme C-terminal" evidence="6">
    <location>
        <begin position="463"/>
        <end position="539"/>
    </location>
</feature>
<dbReference type="PANTHER" id="PTHR24096">
    <property type="entry name" value="LONG-CHAIN-FATTY-ACID--COA LIGASE"/>
    <property type="match status" value="1"/>
</dbReference>
<evidence type="ECO:0000256" key="3">
    <source>
        <dbReference type="ARBA" id="ARBA00022598"/>
    </source>
</evidence>
<dbReference type="Gene3D" id="3.30.300.30">
    <property type="match status" value="1"/>
</dbReference>
<dbReference type="Proteomes" id="UP000019118">
    <property type="component" value="Unassembled WGS sequence"/>
</dbReference>
<reference evidence="7" key="2">
    <citation type="submission" date="2024-08" db="UniProtKB">
        <authorList>
            <consortium name="EnsemblMetazoa"/>
        </authorList>
    </citation>
    <scope>IDENTIFICATION</scope>
</reference>
<comment type="subcellular location">
    <subcellularLocation>
        <location evidence="1">Peroxisome</location>
    </subcellularLocation>
</comment>
<evidence type="ECO:0000256" key="4">
    <source>
        <dbReference type="ARBA" id="ARBA00023140"/>
    </source>
</evidence>
<evidence type="ECO:0000313" key="7">
    <source>
        <dbReference type="EnsemblMetazoa" id="XP_019755472.1"/>
    </source>
</evidence>
<name>A0AAR5P3M7_DENPD</name>
<evidence type="ECO:0000259" key="5">
    <source>
        <dbReference type="Pfam" id="PF00501"/>
    </source>
</evidence>
<dbReference type="GO" id="GO:0005777">
    <property type="term" value="C:peroxisome"/>
    <property type="evidence" value="ECO:0007669"/>
    <property type="project" value="UniProtKB-SubCell"/>
</dbReference>
<organism evidence="7 8">
    <name type="scientific">Dendroctonus ponderosae</name>
    <name type="common">Mountain pine beetle</name>
    <dbReference type="NCBI Taxonomy" id="77166"/>
    <lineage>
        <taxon>Eukaryota</taxon>
        <taxon>Metazoa</taxon>
        <taxon>Ecdysozoa</taxon>
        <taxon>Arthropoda</taxon>
        <taxon>Hexapoda</taxon>
        <taxon>Insecta</taxon>
        <taxon>Pterygota</taxon>
        <taxon>Neoptera</taxon>
        <taxon>Endopterygota</taxon>
        <taxon>Coleoptera</taxon>
        <taxon>Polyphaga</taxon>
        <taxon>Cucujiformia</taxon>
        <taxon>Curculionidae</taxon>
        <taxon>Scolytinae</taxon>
        <taxon>Dendroctonus</taxon>
    </lineage>
</organism>
<dbReference type="InterPro" id="IPR045851">
    <property type="entry name" value="AMP-bd_C_sf"/>
</dbReference>
<dbReference type="InterPro" id="IPR042099">
    <property type="entry name" value="ANL_N_sf"/>
</dbReference>
<evidence type="ECO:0000259" key="6">
    <source>
        <dbReference type="Pfam" id="PF13193"/>
    </source>
</evidence>
<protein>
    <recommendedName>
        <fullName evidence="9">AMP-dependent synthetase/ligase domain-containing protein</fullName>
    </recommendedName>
</protein>
<dbReference type="Pfam" id="PF13193">
    <property type="entry name" value="AMP-binding_C"/>
    <property type="match status" value="1"/>
</dbReference>
<dbReference type="AlphaFoldDB" id="A0AAR5P3M7"/>
<sequence length="560" mass="62545">MASIQPMNGDGIFRGPASKSPKIMKTIGQLFMELCDKHPEKIFQIEADTGEKESYAHAKQRAVRLACALKKDNLVQPGDTTMVCSENTIHNIIPILATIFLGGSAASIDPMESVEEMAGALAYSEPKIIFTEKKSAGMLKEAHKELEAKNNQRYQVAFFVIGADEKIDGDVERIEDFALPCPEENNFQLHPQDSFDTAIYVFTSGTTSLPKPVALSHYGVLHGFKCLVDEMDNVNPEVITHFASLYWISAILLTGVTLSHGGTKVIAPKIPALNLLEYIEKYQITFAFMPNTYTYDITKLPAEIIAQHDTSSLYSIAVAGSPMDASQLRKMRATLPQTKVTMIYGSTECTAISAFDLQDFKAYEEKILSSGKALITRGFQIVDLETRCLLPANEVGEILVRSPYMMKGYHEKCIVFPKSPLDETGFLKTGDLGFFDSDNYLFVTDRINDTFKYKTYQVSPLSIERVLLEHAAVKSAVAFNVFHEQDRNHAAAIVTLKPGFEGSAEEIKAFANARLSEKHKIRAKVWIREQIPYKTRTGKVQRAHIREEFSKKMQEECTQS</sequence>
<evidence type="ECO:0008006" key="9">
    <source>
        <dbReference type="Google" id="ProtNLM"/>
    </source>
</evidence>
<dbReference type="InterPro" id="IPR020845">
    <property type="entry name" value="AMP-binding_CS"/>
</dbReference>
<dbReference type="PANTHER" id="PTHR24096:SF149">
    <property type="entry name" value="AMP-BINDING DOMAIN-CONTAINING PROTEIN-RELATED"/>
    <property type="match status" value="1"/>
</dbReference>
<keyword evidence="4" id="KW-0576">Peroxisome</keyword>